<reference evidence="2" key="1">
    <citation type="submission" date="2021-03" db="EMBL/GenBank/DDBJ databases">
        <authorList>
            <person name="Tagirdzhanova G."/>
        </authorList>
    </citation>
    <scope>NUCLEOTIDE SEQUENCE</scope>
</reference>
<feature type="domain" description="N-acetyltransferase" evidence="1">
    <location>
        <begin position="19"/>
        <end position="160"/>
    </location>
</feature>
<accession>A0A8H3G563</accession>
<dbReference type="SUPFAM" id="SSF55729">
    <property type="entry name" value="Acyl-CoA N-acyltransferases (Nat)"/>
    <property type="match status" value="1"/>
</dbReference>
<dbReference type="CDD" id="cd04301">
    <property type="entry name" value="NAT_SF"/>
    <property type="match status" value="1"/>
</dbReference>
<dbReference type="EMBL" id="CAJPDS010000077">
    <property type="protein sequence ID" value="CAF9934787.1"/>
    <property type="molecule type" value="Genomic_DNA"/>
</dbReference>
<organism evidence="2 3">
    <name type="scientific">Heterodermia speciosa</name>
    <dbReference type="NCBI Taxonomy" id="116794"/>
    <lineage>
        <taxon>Eukaryota</taxon>
        <taxon>Fungi</taxon>
        <taxon>Dikarya</taxon>
        <taxon>Ascomycota</taxon>
        <taxon>Pezizomycotina</taxon>
        <taxon>Lecanoromycetes</taxon>
        <taxon>OSLEUM clade</taxon>
        <taxon>Lecanoromycetidae</taxon>
        <taxon>Caliciales</taxon>
        <taxon>Physciaceae</taxon>
        <taxon>Heterodermia</taxon>
    </lineage>
</organism>
<dbReference type="PROSITE" id="PS51186">
    <property type="entry name" value="GNAT"/>
    <property type="match status" value="1"/>
</dbReference>
<gene>
    <name evidence="2" type="ORF">HETSPECPRED_009361</name>
</gene>
<dbReference type="Pfam" id="PF00583">
    <property type="entry name" value="Acetyltransf_1"/>
    <property type="match status" value="1"/>
</dbReference>
<dbReference type="GO" id="GO:0016747">
    <property type="term" value="F:acyltransferase activity, transferring groups other than amino-acyl groups"/>
    <property type="evidence" value="ECO:0007669"/>
    <property type="project" value="InterPro"/>
</dbReference>
<proteinExistence type="predicted"/>
<dbReference type="Gene3D" id="3.40.630.30">
    <property type="match status" value="1"/>
</dbReference>
<name>A0A8H3G563_9LECA</name>
<protein>
    <recommendedName>
        <fullName evidence="1">N-acetyltransferase domain-containing protein</fullName>
    </recommendedName>
</protein>
<dbReference type="Proteomes" id="UP000664521">
    <property type="component" value="Unassembled WGS sequence"/>
</dbReference>
<dbReference type="InterPro" id="IPR052777">
    <property type="entry name" value="Acetyltransferase_Enz"/>
</dbReference>
<evidence type="ECO:0000313" key="2">
    <source>
        <dbReference type="EMBL" id="CAF9934787.1"/>
    </source>
</evidence>
<evidence type="ECO:0000313" key="3">
    <source>
        <dbReference type="Proteomes" id="UP000664521"/>
    </source>
</evidence>
<keyword evidence="3" id="KW-1185">Reference proteome</keyword>
<dbReference type="AlphaFoldDB" id="A0A8H3G563"/>
<dbReference type="PANTHER" id="PTHR43305">
    <property type="entry name" value="FAMILY N-ACETYLTRANSFERASE, PUTATIVE (AFU_ORTHOLOGUE AFUA_2G01380)-RELATED"/>
    <property type="match status" value="1"/>
</dbReference>
<dbReference type="InterPro" id="IPR016181">
    <property type="entry name" value="Acyl_CoA_acyltransferase"/>
</dbReference>
<comment type="caution">
    <text evidence="2">The sequence shown here is derived from an EMBL/GenBank/DDBJ whole genome shotgun (WGS) entry which is preliminary data.</text>
</comment>
<dbReference type="OrthoDB" id="41532at2759"/>
<sequence>MADIPFHIERMESDSDVALTIKMFTAYARSLKIDLGFQDFETELASFPAKYAPPAGVVLLARNHCGDPLGCVAIRPLIASCCEMKRLYVTPEGRGLGLGTALVTAVIKEAERIGYRTMRLDTLCTMVEAMRLYRRQGFVDIEPYYDTPIAGTVFMQRQLGPDSQLGSG</sequence>
<dbReference type="InterPro" id="IPR000182">
    <property type="entry name" value="GNAT_dom"/>
</dbReference>
<evidence type="ECO:0000259" key="1">
    <source>
        <dbReference type="PROSITE" id="PS51186"/>
    </source>
</evidence>
<dbReference type="PANTHER" id="PTHR43305:SF1">
    <property type="entry name" value="FAMILY N-ACETYLTRANSFERASE, PUTATIVE (AFU_ORTHOLOGUE AFUA_2G01380)-RELATED"/>
    <property type="match status" value="1"/>
</dbReference>